<dbReference type="RefSeq" id="WP_008427076.1">
    <property type="nucleotide sequence ID" value="NZ_AOIA01000162.1"/>
</dbReference>
<feature type="transmembrane region" description="Helical" evidence="1">
    <location>
        <begin position="64"/>
        <end position="82"/>
    </location>
</feature>
<gene>
    <name evidence="2" type="ORF">C492_21030</name>
</gene>
<feature type="transmembrane region" description="Helical" evidence="1">
    <location>
        <begin position="14"/>
        <end position="31"/>
    </location>
</feature>
<accession>L9WTF4</accession>
<evidence type="ECO:0000313" key="2">
    <source>
        <dbReference type="EMBL" id="ELY51603.1"/>
    </source>
</evidence>
<feature type="transmembrane region" description="Helical" evidence="1">
    <location>
        <begin position="37"/>
        <end position="57"/>
    </location>
</feature>
<keyword evidence="1" id="KW-0812">Transmembrane</keyword>
<evidence type="ECO:0000256" key="1">
    <source>
        <dbReference type="SAM" id="Phobius"/>
    </source>
</evidence>
<keyword evidence="1" id="KW-1133">Transmembrane helix</keyword>
<reference evidence="2 3" key="1">
    <citation type="journal article" date="2014" name="PLoS Genet.">
        <title>Phylogenetically driven sequencing of extremely halophilic archaea reveals strategies for static and dynamic osmo-response.</title>
        <authorList>
            <person name="Becker E.A."/>
            <person name="Seitzer P.M."/>
            <person name="Tritt A."/>
            <person name="Larsen D."/>
            <person name="Krusor M."/>
            <person name="Yao A.I."/>
            <person name="Wu D."/>
            <person name="Madern D."/>
            <person name="Eisen J.A."/>
            <person name="Darling A.E."/>
            <person name="Facciotti M.T."/>
        </authorList>
    </citation>
    <scope>NUCLEOTIDE SEQUENCE [LARGE SCALE GENOMIC DNA]</scope>
    <source>
        <strain evidence="2 3">DSM 18795</strain>
    </source>
</reference>
<keyword evidence="3" id="KW-1185">Reference proteome</keyword>
<feature type="transmembrane region" description="Helical" evidence="1">
    <location>
        <begin position="88"/>
        <end position="109"/>
    </location>
</feature>
<comment type="caution">
    <text evidence="2">The sequence shown here is derived from an EMBL/GenBank/DDBJ whole genome shotgun (WGS) entry which is preliminary data.</text>
</comment>
<dbReference type="Proteomes" id="UP000011531">
    <property type="component" value="Unassembled WGS sequence"/>
</dbReference>
<organism evidence="2 3">
    <name type="scientific">Natronococcus jeotgali DSM 18795</name>
    <dbReference type="NCBI Taxonomy" id="1227498"/>
    <lineage>
        <taxon>Archaea</taxon>
        <taxon>Methanobacteriati</taxon>
        <taxon>Methanobacteriota</taxon>
        <taxon>Stenosarchaea group</taxon>
        <taxon>Halobacteria</taxon>
        <taxon>Halobacteriales</taxon>
        <taxon>Natrialbaceae</taxon>
        <taxon>Natronococcus</taxon>
    </lineage>
</organism>
<dbReference type="AlphaFoldDB" id="L9WTF4"/>
<name>L9WTF4_9EURY</name>
<dbReference type="EMBL" id="AOIA01000162">
    <property type="protein sequence ID" value="ELY51603.1"/>
    <property type="molecule type" value="Genomic_DNA"/>
</dbReference>
<proteinExistence type="predicted"/>
<evidence type="ECO:0000313" key="3">
    <source>
        <dbReference type="Proteomes" id="UP000011531"/>
    </source>
</evidence>
<dbReference type="OrthoDB" id="203413at2157"/>
<protein>
    <submittedName>
        <fullName evidence="2">Uncharacterized protein</fullName>
    </submittedName>
</protein>
<dbReference type="STRING" id="1227498.C492_21030"/>
<keyword evidence="1" id="KW-0472">Membrane</keyword>
<sequence length="113" mass="11502">MSDAIELSASTRRLIVYGILSYFGLFAYATLAESEPAAAAAEVAFGLVAVGIGAVLYREADGATVVSGAAGCLIAGGVLQFVHLATRLVVVDLASTLLIYAGIGLYAYATLRG</sequence>